<sequence>MRRFALFVLLCAALTGCASLADLATLQSRIQHEGYQKVSVYHRSNNGTDTLEISASGSDPDKVAEIVWDTYPEHLDRLVITLDGTGKRYTEADLREAFGERQVTEKPDDDADVTKTIVTGVVVAAVTFLLLGAGAVVLVVVLMRRARHRKAQQYLQQQQPYYRPPSGPAA</sequence>
<evidence type="ECO:0000313" key="3">
    <source>
        <dbReference type="EMBL" id="KJK47793.1"/>
    </source>
</evidence>
<protein>
    <recommendedName>
        <fullName evidence="5">Lipoprotein</fullName>
    </recommendedName>
</protein>
<proteinExistence type="predicted"/>
<keyword evidence="1" id="KW-0472">Membrane</keyword>
<name>A0A0F0H2B6_LENAE</name>
<evidence type="ECO:0000313" key="4">
    <source>
        <dbReference type="Proteomes" id="UP000033393"/>
    </source>
</evidence>
<feature type="signal peptide" evidence="2">
    <location>
        <begin position="1"/>
        <end position="20"/>
    </location>
</feature>
<feature type="chain" id="PRO_5002441599" description="Lipoprotein" evidence="2">
    <location>
        <begin position="21"/>
        <end position="170"/>
    </location>
</feature>
<dbReference type="EMBL" id="JYJG01000125">
    <property type="protein sequence ID" value="KJK47793.1"/>
    <property type="molecule type" value="Genomic_DNA"/>
</dbReference>
<feature type="transmembrane region" description="Helical" evidence="1">
    <location>
        <begin position="117"/>
        <end position="143"/>
    </location>
</feature>
<keyword evidence="2" id="KW-0732">Signal</keyword>
<evidence type="ECO:0000256" key="2">
    <source>
        <dbReference type="SAM" id="SignalP"/>
    </source>
</evidence>
<organism evidence="3 4">
    <name type="scientific">Lentzea aerocolonigenes</name>
    <name type="common">Lechevalieria aerocolonigenes</name>
    <name type="synonym">Saccharothrix aerocolonigenes</name>
    <dbReference type="NCBI Taxonomy" id="68170"/>
    <lineage>
        <taxon>Bacteria</taxon>
        <taxon>Bacillati</taxon>
        <taxon>Actinomycetota</taxon>
        <taxon>Actinomycetes</taxon>
        <taxon>Pseudonocardiales</taxon>
        <taxon>Pseudonocardiaceae</taxon>
        <taxon>Lentzea</taxon>
    </lineage>
</organism>
<dbReference type="PROSITE" id="PS51257">
    <property type="entry name" value="PROKAR_LIPOPROTEIN"/>
    <property type="match status" value="1"/>
</dbReference>
<gene>
    <name evidence="3" type="ORF">UK23_19355</name>
</gene>
<dbReference type="OrthoDB" id="3700746at2"/>
<dbReference type="AlphaFoldDB" id="A0A0F0H2B6"/>
<keyword evidence="1" id="KW-0812">Transmembrane</keyword>
<reference evidence="3 4" key="1">
    <citation type="submission" date="2015-02" db="EMBL/GenBank/DDBJ databases">
        <authorList>
            <person name="Ju K.-S."/>
            <person name="Doroghazi J.R."/>
            <person name="Metcalf W."/>
        </authorList>
    </citation>
    <scope>NUCLEOTIDE SEQUENCE [LARGE SCALE GENOMIC DNA]</scope>
    <source>
        <strain evidence="3 4">NRRL B-16140</strain>
    </source>
</reference>
<accession>A0A0F0H2B6</accession>
<dbReference type="RefSeq" id="WP_045312967.1">
    <property type="nucleotide sequence ID" value="NZ_JYJG01000125.1"/>
</dbReference>
<keyword evidence="4" id="KW-1185">Reference proteome</keyword>
<comment type="caution">
    <text evidence="3">The sequence shown here is derived from an EMBL/GenBank/DDBJ whole genome shotgun (WGS) entry which is preliminary data.</text>
</comment>
<evidence type="ECO:0008006" key="5">
    <source>
        <dbReference type="Google" id="ProtNLM"/>
    </source>
</evidence>
<dbReference type="Proteomes" id="UP000033393">
    <property type="component" value="Unassembled WGS sequence"/>
</dbReference>
<keyword evidence="1" id="KW-1133">Transmembrane helix</keyword>
<evidence type="ECO:0000256" key="1">
    <source>
        <dbReference type="SAM" id="Phobius"/>
    </source>
</evidence>
<dbReference type="PATRIC" id="fig|68170.10.peg.4772"/>